<gene>
    <name evidence="2" type="ORF">PIB30_002959</name>
</gene>
<name>A0ABU6V6A6_9FABA</name>
<protein>
    <submittedName>
        <fullName evidence="2">Uncharacterized protein</fullName>
    </submittedName>
</protein>
<proteinExistence type="predicted"/>
<feature type="region of interest" description="Disordered" evidence="1">
    <location>
        <begin position="156"/>
        <end position="189"/>
    </location>
</feature>
<keyword evidence="3" id="KW-1185">Reference proteome</keyword>
<dbReference type="Proteomes" id="UP001341840">
    <property type="component" value="Unassembled WGS sequence"/>
</dbReference>
<accession>A0ABU6V6A6</accession>
<evidence type="ECO:0000313" key="2">
    <source>
        <dbReference type="EMBL" id="MED6167478.1"/>
    </source>
</evidence>
<evidence type="ECO:0000256" key="1">
    <source>
        <dbReference type="SAM" id="MobiDB-lite"/>
    </source>
</evidence>
<dbReference type="EMBL" id="JASCZI010151040">
    <property type="protein sequence ID" value="MED6167478.1"/>
    <property type="molecule type" value="Genomic_DNA"/>
</dbReference>
<sequence>MSTGGTMVTRYYPFGSHSCAVILHRGINRERCRQRCGSSPLECANVARIIEGKMIESLLLLLVIVLVAGDRGGDWLYSDPSATTIIQELQEENNSKEHNSMRVNSRLARRRVLEGGKIAAAWNNWSGREGKVCAWNKCRSVNAWWSKQWHRGRFHHDEGERRHQERRQRSKPNRESDSAVQRSPSQGKMKLLLWRRPMATLDQDFVESTTIPQF</sequence>
<evidence type="ECO:0000313" key="3">
    <source>
        <dbReference type="Proteomes" id="UP001341840"/>
    </source>
</evidence>
<reference evidence="2 3" key="1">
    <citation type="journal article" date="2023" name="Plants (Basel)">
        <title>Bridging the Gap: Combining Genomics and Transcriptomics Approaches to Understand Stylosanthes scabra, an Orphan Legume from the Brazilian Caatinga.</title>
        <authorList>
            <person name="Ferreira-Neto J.R.C."/>
            <person name="da Silva M.D."/>
            <person name="Binneck E."/>
            <person name="de Melo N.F."/>
            <person name="da Silva R.H."/>
            <person name="de Melo A.L.T.M."/>
            <person name="Pandolfi V."/>
            <person name="Bustamante F.O."/>
            <person name="Brasileiro-Vidal A.C."/>
            <person name="Benko-Iseppon A.M."/>
        </authorList>
    </citation>
    <scope>NUCLEOTIDE SEQUENCE [LARGE SCALE GENOMIC DNA]</scope>
    <source>
        <tissue evidence="2">Leaves</tissue>
    </source>
</reference>
<organism evidence="2 3">
    <name type="scientific">Stylosanthes scabra</name>
    <dbReference type="NCBI Taxonomy" id="79078"/>
    <lineage>
        <taxon>Eukaryota</taxon>
        <taxon>Viridiplantae</taxon>
        <taxon>Streptophyta</taxon>
        <taxon>Embryophyta</taxon>
        <taxon>Tracheophyta</taxon>
        <taxon>Spermatophyta</taxon>
        <taxon>Magnoliopsida</taxon>
        <taxon>eudicotyledons</taxon>
        <taxon>Gunneridae</taxon>
        <taxon>Pentapetalae</taxon>
        <taxon>rosids</taxon>
        <taxon>fabids</taxon>
        <taxon>Fabales</taxon>
        <taxon>Fabaceae</taxon>
        <taxon>Papilionoideae</taxon>
        <taxon>50 kb inversion clade</taxon>
        <taxon>dalbergioids sensu lato</taxon>
        <taxon>Dalbergieae</taxon>
        <taxon>Pterocarpus clade</taxon>
        <taxon>Stylosanthes</taxon>
    </lineage>
</organism>
<comment type="caution">
    <text evidence="2">The sequence shown here is derived from an EMBL/GenBank/DDBJ whole genome shotgun (WGS) entry which is preliminary data.</text>
</comment>